<dbReference type="PANTHER" id="PTHR43280">
    <property type="entry name" value="ARAC-FAMILY TRANSCRIPTIONAL REGULATOR"/>
    <property type="match status" value="1"/>
</dbReference>
<protein>
    <submittedName>
        <fullName evidence="5">AraC family transcriptional regulator</fullName>
    </submittedName>
</protein>
<evidence type="ECO:0000256" key="3">
    <source>
        <dbReference type="ARBA" id="ARBA00023163"/>
    </source>
</evidence>
<dbReference type="PANTHER" id="PTHR43280:SF27">
    <property type="entry name" value="TRANSCRIPTIONAL REGULATOR MTLR"/>
    <property type="match status" value="1"/>
</dbReference>
<dbReference type="GO" id="GO:0043565">
    <property type="term" value="F:sequence-specific DNA binding"/>
    <property type="evidence" value="ECO:0007669"/>
    <property type="project" value="InterPro"/>
</dbReference>
<dbReference type="Gene3D" id="1.10.10.60">
    <property type="entry name" value="Homeodomain-like"/>
    <property type="match status" value="2"/>
</dbReference>
<accession>A0A9D2N4I2</accession>
<reference evidence="5" key="1">
    <citation type="journal article" date="2021" name="PeerJ">
        <title>Extensive microbial diversity within the chicken gut microbiome revealed by metagenomics and culture.</title>
        <authorList>
            <person name="Gilroy R."/>
            <person name="Ravi A."/>
            <person name="Getino M."/>
            <person name="Pursley I."/>
            <person name="Horton D.L."/>
            <person name="Alikhan N.F."/>
            <person name="Baker D."/>
            <person name="Gharbi K."/>
            <person name="Hall N."/>
            <person name="Watson M."/>
            <person name="Adriaenssens E.M."/>
            <person name="Foster-Nyarko E."/>
            <person name="Jarju S."/>
            <person name="Secka A."/>
            <person name="Antonio M."/>
            <person name="Oren A."/>
            <person name="Chaudhuri R.R."/>
            <person name="La Ragione R."/>
            <person name="Hildebrand F."/>
            <person name="Pallen M.J."/>
        </authorList>
    </citation>
    <scope>NUCLEOTIDE SEQUENCE</scope>
    <source>
        <strain evidence="5">ChiSxjej6B18-287</strain>
    </source>
</reference>
<organism evidence="5 6">
    <name type="scientific">Candidatus Blautia merdigallinarum</name>
    <dbReference type="NCBI Taxonomy" id="2838495"/>
    <lineage>
        <taxon>Bacteria</taxon>
        <taxon>Bacillati</taxon>
        <taxon>Bacillota</taxon>
        <taxon>Clostridia</taxon>
        <taxon>Lachnospirales</taxon>
        <taxon>Lachnospiraceae</taxon>
        <taxon>Blautia</taxon>
    </lineage>
</organism>
<evidence type="ECO:0000256" key="1">
    <source>
        <dbReference type="ARBA" id="ARBA00023015"/>
    </source>
</evidence>
<dbReference type="InterPro" id="IPR037923">
    <property type="entry name" value="HTH-like"/>
</dbReference>
<dbReference type="InterPro" id="IPR009057">
    <property type="entry name" value="Homeodomain-like_sf"/>
</dbReference>
<evidence type="ECO:0000313" key="6">
    <source>
        <dbReference type="Proteomes" id="UP000823893"/>
    </source>
</evidence>
<dbReference type="InterPro" id="IPR014710">
    <property type="entry name" value="RmlC-like_jellyroll"/>
</dbReference>
<dbReference type="InterPro" id="IPR003313">
    <property type="entry name" value="AraC-bd"/>
</dbReference>
<evidence type="ECO:0000313" key="5">
    <source>
        <dbReference type="EMBL" id="HJC10716.1"/>
    </source>
</evidence>
<dbReference type="InterPro" id="IPR020449">
    <property type="entry name" value="Tscrpt_reg_AraC-type_HTH"/>
</dbReference>
<dbReference type="AlphaFoldDB" id="A0A9D2N4I2"/>
<evidence type="ECO:0000259" key="4">
    <source>
        <dbReference type="PROSITE" id="PS01124"/>
    </source>
</evidence>
<dbReference type="Gene3D" id="2.60.120.10">
    <property type="entry name" value="Jelly Rolls"/>
    <property type="match status" value="1"/>
</dbReference>
<feature type="domain" description="HTH araC/xylS-type" evidence="4">
    <location>
        <begin position="186"/>
        <end position="284"/>
    </location>
</feature>
<name>A0A9D2N4I2_9FIRM</name>
<dbReference type="GO" id="GO:0003700">
    <property type="term" value="F:DNA-binding transcription factor activity"/>
    <property type="evidence" value="ECO:0007669"/>
    <property type="project" value="InterPro"/>
</dbReference>
<dbReference type="SUPFAM" id="SSF51215">
    <property type="entry name" value="Regulatory protein AraC"/>
    <property type="match status" value="1"/>
</dbReference>
<reference evidence="5" key="2">
    <citation type="submission" date="2021-04" db="EMBL/GenBank/DDBJ databases">
        <authorList>
            <person name="Gilroy R."/>
        </authorList>
    </citation>
    <scope>NUCLEOTIDE SEQUENCE</scope>
    <source>
        <strain evidence="5">ChiSxjej6B18-287</strain>
    </source>
</reference>
<dbReference type="PROSITE" id="PS01124">
    <property type="entry name" value="HTH_ARAC_FAMILY_2"/>
    <property type="match status" value="1"/>
</dbReference>
<dbReference type="PRINTS" id="PR00032">
    <property type="entry name" value="HTHARAC"/>
</dbReference>
<dbReference type="Pfam" id="PF12833">
    <property type="entry name" value="HTH_18"/>
    <property type="match status" value="1"/>
</dbReference>
<sequence>MKEVLYKRRFVTVTVKKELYGEITAFYALSLPEFHMPFHSHSSFEIMYITAGSCTIFCGKEAFQAGPRHFVFIGAQVPHRLEISLEHPCSILNLEFHLSHEKGPVHLSQLLGQCGDFQEFWKKIPSYFFGGDMQNLGYSLKDLISHLQKSPESSDFLLCLLYSRAMAELSYSIIHGKENRGFYYLKKACAYIDQNIHETIRVPQLAAYTGINKSYLQSLFSEILGCSIIEYVNKKRLEEAAFLLTNSSMSITDIAFAVGYNSRQHFAHTFEKYYNTGPLSYRQLHSRKMKADTGKEQYILEGLKTTCQKLMD</sequence>
<dbReference type="InterPro" id="IPR018060">
    <property type="entry name" value="HTH_AraC"/>
</dbReference>
<evidence type="ECO:0000256" key="2">
    <source>
        <dbReference type="ARBA" id="ARBA00023125"/>
    </source>
</evidence>
<dbReference type="SMART" id="SM00342">
    <property type="entry name" value="HTH_ARAC"/>
    <property type="match status" value="1"/>
</dbReference>
<dbReference type="Proteomes" id="UP000823893">
    <property type="component" value="Unassembled WGS sequence"/>
</dbReference>
<comment type="caution">
    <text evidence="5">The sequence shown here is derived from an EMBL/GenBank/DDBJ whole genome shotgun (WGS) entry which is preliminary data.</text>
</comment>
<gene>
    <name evidence="5" type="ORF">H9935_07840</name>
</gene>
<keyword evidence="2" id="KW-0238">DNA-binding</keyword>
<dbReference type="EMBL" id="DWWV01000100">
    <property type="protein sequence ID" value="HJC10716.1"/>
    <property type="molecule type" value="Genomic_DNA"/>
</dbReference>
<proteinExistence type="predicted"/>
<keyword evidence="1" id="KW-0805">Transcription regulation</keyword>
<keyword evidence="3" id="KW-0804">Transcription</keyword>
<dbReference type="Pfam" id="PF02311">
    <property type="entry name" value="AraC_binding"/>
    <property type="match status" value="1"/>
</dbReference>
<dbReference type="SUPFAM" id="SSF46689">
    <property type="entry name" value="Homeodomain-like"/>
    <property type="match status" value="2"/>
</dbReference>